<organism evidence="2">
    <name type="scientific">Pseudo-nitzschia australis</name>
    <dbReference type="NCBI Taxonomy" id="44445"/>
    <lineage>
        <taxon>Eukaryota</taxon>
        <taxon>Sar</taxon>
        <taxon>Stramenopiles</taxon>
        <taxon>Ochrophyta</taxon>
        <taxon>Bacillariophyta</taxon>
        <taxon>Bacillariophyceae</taxon>
        <taxon>Bacillariophycidae</taxon>
        <taxon>Bacillariales</taxon>
        <taxon>Bacillariaceae</taxon>
        <taxon>Pseudo-nitzschia</taxon>
    </lineage>
</organism>
<reference evidence="2" key="1">
    <citation type="submission" date="2021-01" db="EMBL/GenBank/DDBJ databases">
        <authorList>
            <person name="Corre E."/>
            <person name="Pelletier E."/>
            <person name="Niang G."/>
            <person name="Scheremetjew M."/>
            <person name="Finn R."/>
            <person name="Kale V."/>
            <person name="Holt S."/>
            <person name="Cochrane G."/>
            <person name="Meng A."/>
            <person name="Brown T."/>
            <person name="Cohen L."/>
        </authorList>
    </citation>
    <scope>NUCLEOTIDE SEQUENCE</scope>
    <source>
        <strain evidence="2">10249 10 AB</strain>
    </source>
</reference>
<gene>
    <name evidence="2" type="ORF">PAUS00366_LOCUS6931</name>
</gene>
<proteinExistence type="predicted"/>
<name>A0A7S4EHX8_9STRA</name>
<dbReference type="AlphaFoldDB" id="A0A7S4EHX8"/>
<dbReference type="EMBL" id="HBIX01009040">
    <property type="protein sequence ID" value="CAE0714179.1"/>
    <property type="molecule type" value="Transcribed_RNA"/>
</dbReference>
<sequence>MKFSFITLALATMAGSAAAGETISFAPPIPFTQFDSSCEGDILYTGSVVSIKKITAGSFCVADNIVDEDGTSSVAYSKVDIIACETDAIYENWAKCGDADCGDCEAEYKAYTGWDSINPASGASHCYDYTFSMDPMEKTTRKVKTEFFNTMDIYYRFDDDANADDIKAYVGMMDTYSCIAEGKPVATAATAEDPTKSAAEADPAVEEIVSGSSALAATAAFAMASATAMLI</sequence>
<accession>A0A7S4EHX8</accession>
<evidence type="ECO:0000256" key="1">
    <source>
        <dbReference type="SAM" id="SignalP"/>
    </source>
</evidence>
<protein>
    <submittedName>
        <fullName evidence="2">Uncharacterized protein</fullName>
    </submittedName>
</protein>
<evidence type="ECO:0000313" key="2">
    <source>
        <dbReference type="EMBL" id="CAE0714179.1"/>
    </source>
</evidence>
<feature type="chain" id="PRO_5030924370" evidence="1">
    <location>
        <begin position="20"/>
        <end position="231"/>
    </location>
</feature>
<feature type="signal peptide" evidence="1">
    <location>
        <begin position="1"/>
        <end position="19"/>
    </location>
</feature>
<keyword evidence="1" id="KW-0732">Signal</keyword>